<dbReference type="InterPro" id="IPR003033">
    <property type="entry name" value="SCP2_sterol-bd_dom"/>
</dbReference>
<evidence type="ECO:0000313" key="4">
    <source>
        <dbReference type="Proteomes" id="UP001501083"/>
    </source>
</evidence>
<evidence type="ECO:0000313" key="3">
    <source>
        <dbReference type="EMBL" id="GAA5070117.1"/>
    </source>
</evidence>
<dbReference type="Pfam" id="PF01817">
    <property type="entry name" value="CM_2"/>
    <property type="match status" value="1"/>
</dbReference>
<comment type="caution">
    <text evidence="3">The sequence shown here is derived from an EMBL/GenBank/DDBJ whole genome shotgun (WGS) entry which is preliminary data.</text>
</comment>
<dbReference type="InterPro" id="IPR036527">
    <property type="entry name" value="SCP2_sterol-bd_dom_sf"/>
</dbReference>
<name>A0ABP9L787_9GAMM</name>
<dbReference type="Gene3D" id="3.30.1050.10">
    <property type="entry name" value="SCP2 sterol-binding domain"/>
    <property type="match status" value="1"/>
</dbReference>
<dbReference type="EMBL" id="BAABKY010000001">
    <property type="protein sequence ID" value="GAA5070117.1"/>
    <property type="molecule type" value="Genomic_DNA"/>
</dbReference>
<dbReference type="EC" id="5.4.99.5" evidence="1"/>
<dbReference type="Gene3D" id="1.20.59.10">
    <property type="entry name" value="Chorismate mutase"/>
    <property type="match status" value="1"/>
</dbReference>
<dbReference type="SMART" id="SM00830">
    <property type="entry name" value="CM_2"/>
    <property type="match status" value="1"/>
</dbReference>
<sequence length="280" mass="30959">MQPQNTRPRLARRVLSGARFGIDRVDDAMIVLLAARRRLVSAAGPAKNAMDAPVHDHDREAQVHERAERMATRLRIPVASAHRLVDTLIGDACQQQASRARAEPASTWTQGEGDASRTTRLLRLLPPPRRWRAPLALVPSALLDGAAERVLSKALLASMQGDWLQTVEHRRIGIEVTDLGLSWVLEVDTGRVRRSRGAAEAVVRGTATDLMLLASRLEDADTLFFQRRLMLTGDVELGLTVRNLLDRLPWESLPLGLRIVLHRTARGMRAARAVHATAHA</sequence>
<dbReference type="Pfam" id="PF02036">
    <property type="entry name" value="SCP2"/>
    <property type="match status" value="1"/>
</dbReference>
<feature type="domain" description="Chorismate mutase" evidence="2">
    <location>
        <begin position="9"/>
        <end position="100"/>
    </location>
</feature>
<proteinExistence type="predicted"/>
<accession>A0ABP9L787</accession>
<dbReference type="InterPro" id="IPR036979">
    <property type="entry name" value="CM_dom_sf"/>
</dbReference>
<evidence type="ECO:0000256" key="1">
    <source>
        <dbReference type="ARBA" id="ARBA00012404"/>
    </source>
</evidence>
<dbReference type="SUPFAM" id="SSF48600">
    <property type="entry name" value="Chorismate mutase II"/>
    <property type="match status" value="1"/>
</dbReference>
<organism evidence="3 4">
    <name type="scientific">Lysobacter panacisoli</name>
    <dbReference type="NCBI Taxonomy" id="1255263"/>
    <lineage>
        <taxon>Bacteria</taxon>
        <taxon>Pseudomonadati</taxon>
        <taxon>Pseudomonadota</taxon>
        <taxon>Gammaproteobacteria</taxon>
        <taxon>Lysobacterales</taxon>
        <taxon>Lysobacteraceae</taxon>
        <taxon>Lysobacter</taxon>
    </lineage>
</organism>
<dbReference type="InterPro" id="IPR002701">
    <property type="entry name" value="CM_II_prokaryot"/>
</dbReference>
<dbReference type="RefSeq" id="WP_158982721.1">
    <property type="nucleotide sequence ID" value="NZ_BAABKY010000001.1"/>
</dbReference>
<keyword evidence="4" id="KW-1185">Reference proteome</keyword>
<dbReference type="InterPro" id="IPR036263">
    <property type="entry name" value="Chorismate_II_sf"/>
</dbReference>
<protein>
    <recommendedName>
        <fullName evidence="1">chorismate mutase</fullName>
        <ecNumber evidence="1">5.4.99.5</ecNumber>
    </recommendedName>
</protein>
<gene>
    <name evidence="3" type="ORF">GCM10025759_07710</name>
</gene>
<dbReference type="SUPFAM" id="SSF55718">
    <property type="entry name" value="SCP-like"/>
    <property type="match status" value="1"/>
</dbReference>
<reference evidence="4" key="1">
    <citation type="journal article" date="2019" name="Int. J. Syst. Evol. Microbiol.">
        <title>The Global Catalogue of Microorganisms (GCM) 10K type strain sequencing project: providing services to taxonomists for standard genome sequencing and annotation.</title>
        <authorList>
            <consortium name="The Broad Institute Genomics Platform"/>
            <consortium name="The Broad Institute Genome Sequencing Center for Infectious Disease"/>
            <person name="Wu L."/>
            <person name="Ma J."/>
        </authorList>
    </citation>
    <scope>NUCLEOTIDE SEQUENCE [LARGE SCALE GENOMIC DNA]</scope>
    <source>
        <strain evidence="4">JCM 19212</strain>
    </source>
</reference>
<dbReference type="Proteomes" id="UP001501083">
    <property type="component" value="Unassembled WGS sequence"/>
</dbReference>
<evidence type="ECO:0000259" key="2">
    <source>
        <dbReference type="PROSITE" id="PS51168"/>
    </source>
</evidence>
<dbReference type="PROSITE" id="PS51168">
    <property type="entry name" value="CHORISMATE_MUT_2"/>
    <property type="match status" value="1"/>
</dbReference>